<feature type="region of interest" description="Disordered" evidence="1">
    <location>
        <begin position="1"/>
        <end position="29"/>
    </location>
</feature>
<dbReference type="Pfam" id="PF12689">
    <property type="entry name" value="Acid_PPase"/>
    <property type="match status" value="1"/>
</dbReference>
<feature type="non-terminal residue" evidence="2">
    <location>
        <position position="1"/>
    </location>
</feature>
<dbReference type="AlphaFoldDB" id="A0A1B6CHN2"/>
<dbReference type="Gene3D" id="3.40.50.1000">
    <property type="entry name" value="HAD superfamily/HAD-like"/>
    <property type="match status" value="1"/>
</dbReference>
<sequence length="202" mass="23162">SSSSSSSSESDEVSASVRERTQPTAKAKHDYGNVSTKLIIFDTDKTIWPFSTEGGKIYTPLTKVQGDVILDKKENQYRTYPQIKDLFWKIKEYGHKIGVISQNPECDTIYEFIKLFDFGKYVDYKACFVGPKQDLVRRLHQDSKFSYDDILYFDDDHVEIPDVMELNVTALMCSDDGVNWDDVQSGLAIFTMVGPWHPDYKP</sequence>
<reference evidence="2" key="1">
    <citation type="submission" date="2015-12" db="EMBL/GenBank/DDBJ databases">
        <title>De novo transcriptome assembly of four potential Pierce s Disease insect vectors from Arizona vineyards.</title>
        <authorList>
            <person name="Tassone E.E."/>
        </authorList>
    </citation>
    <scope>NUCLEOTIDE SEQUENCE</scope>
</reference>
<feature type="compositionally biased region" description="Basic and acidic residues" evidence="1">
    <location>
        <begin position="17"/>
        <end position="29"/>
    </location>
</feature>
<dbReference type="NCBIfam" id="TIGR01681">
    <property type="entry name" value="HAD-SF-IIIC"/>
    <property type="match status" value="1"/>
</dbReference>
<protein>
    <recommendedName>
        <fullName evidence="3">FCP1 homology domain-containing protein</fullName>
    </recommendedName>
</protein>
<gene>
    <name evidence="2" type="ORF">g.41292</name>
</gene>
<evidence type="ECO:0000313" key="2">
    <source>
        <dbReference type="EMBL" id="JAS12932.1"/>
    </source>
</evidence>
<name>A0A1B6CHN2_9HEMI</name>
<dbReference type="SUPFAM" id="SSF56784">
    <property type="entry name" value="HAD-like"/>
    <property type="match status" value="1"/>
</dbReference>
<accession>A0A1B6CHN2</accession>
<dbReference type="InterPro" id="IPR036412">
    <property type="entry name" value="HAD-like_sf"/>
</dbReference>
<dbReference type="InterPro" id="IPR010033">
    <property type="entry name" value="HAD_SF_ppase_IIIC"/>
</dbReference>
<dbReference type="InterPro" id="IPR010036">
    <property type="entry name" value="MDP_1_eu_arc"/>
</dbReference>
<dbReference type="PANTHER" id="PTHR17901:SF14">
    <property type="entry name" value="MAGNESIUM-DEPENDENT PHOSPHATASE 1"/>
    <property type="match status" value="1"/>
</dbReference>
<dbReference type="PANTHER" id="PTHR17901">
    <property type="entry name" value="MAGNESIUM-DEPENDENT PHOSPHATASE 1 MDP1"/>
    <property type="match status" value="1"/>
</dbReference>
<dbReference type="GO" id="GO:0003993">
    <property type="term" value="F:acid phosphatase activity"/>
    <property type="evidence" value="ECO:0007669"/>
    <property type="project" value="TreeGrafter"/>
</dbReference>
<dbReference type="InterPro" id="IPR023214">
    <property type="entry name" value="HAD_sf"/>
</dbReference>
<organism evidence="2">
    <name type="scientific">Clastoptera arizonana</name>
    <name type="common">Arizona spittle bug</name>
    <dbReference type="NCBI Taxonomy" id="38151"/>
    <lineage>
        <taxon>Eukaryota</taxon>
        <taxon>Metazoa</taxon>
        <taxon>Ecdysozoa</taxon>
        <taxon>Arthropoda</taxon>
        <taxon>Hexapoda</taxon>
        <taxon>Insecta</taxon>
        <taxon>Pterygota</taxon>
        <taxon>Neoptera</taxon>
        <taxon>Paraneoptera</taxon>
        <taxon>Hemiptera</taxon>
        <taxon>Auchenorrhyncha</taxon>
        <taxon>Cercopoidea</taxon>
        <taxon>Clastopteridae</taxon>
        <taxon>Clastoptera</taxon>
    </lineage>
</organism>
<feature type="compositionally biased region" description="Low complexity" evidence="1">
    <location>
        <begin position="1"/>
        <end position="16"/>
    </location>
</feature>
<proteinExistence type="predicted"/>
<dbReference type="EMBL" id="GEDC01024366">
    <property type="protein sequence ID" value="JAS12932.1"/>
    <property type="molecule type" value="Transcribed_RNA"/>
</dbReference>
<evidence type="ECO:0000256" key="1">
    <source>
        <dbReference type="SAM" id="MobiDB-lite"/>
    </source>
</evidence>
<evidence type="ECO:0008006" key="3">
    <source>
        <dbReference type="Google" id="ProtNLM"/>
    </source>
</evidence>